<evidence type="ECO:0000313" key="4">
    <source>
        <dbReference type="EMBL" id="ADP74768.1"/>
    </source>
</evidence>
<gene>
    <name evidence="4" type="ORF">GY4MC1_2024</name>
</gene>
<dbReference type="PANTHER" id="PTHR43626:SF4">
    <property type="entry name" value="GCN5-RELATED N-ACETYLTRANSFERASE 2, CHLOROPLASTIC"/>
    <property type="match status" value="1"/>
</dbReference>
<dbReference type="InterPro" id="IPR045039">
    <property type="entry name" value="NSI-like"/>
</dbReference>
<evidence type="ECO:0000256" key="2">
    <source>
        <dbReference type="ARBA" id="ARBA00023315"/>
    </source>
</evidence>
<dbReference type="PANTHER" id="PTHR43626">
    <property type="entry name" value="ACYL-COA N-ACYLTRANSFERASE"/>
    <property type="match status" value="1"/>
</dbReference>
<feature type="domain" description="N-acetyltransferase" evidence="3">
    <location>
        <begin position="4"/>
        <end position="144"/>
    </location>
</feature>
<sequence length="144" mass="16575">MDFYIDRDLSKANWREMKDVYESVGWTKHTEEVIQRVFQASNVIALAFYDGRIVGFGRALSDGVFNAAVYDVVVHRDFQKRGIGKAIVEDLLAQLSHVSCVHLIATTGNEPFYQQTGFKKIKTAMGRYRSCDLAREYLEEEEKR</sequence>
<evidence type="ECO:0000256" key="1">
    <source>
        <dbReference type="ARBA" id="ARBA00022679"/>
    </source>
</evidence>
<keyword evidence="2" id="KW-0012">Acyltransferase</keyword>
<dbReference type="EMBL" id="CP002293">
    <property type="protein sequence ID" value="ADP74768.1"/>
    <property type="molecule type" value="Genomic_DNA"/>
</dbReference>
<keyword evidence="1 4" id="KW-0808">Transferase</keyword>
<dbReference type="Gene3D" id="3.40.630.30">
    <property type="match status" value="1"/>
</dbReference>
<proteinExistence type="predicted"/>
<name>A0A7U4DL01_GEOS0</name>
<dbReference type="PROSITE" id="PS51186">
    <property type="entry name" value="GNAT"/>
    <property type="match status" value="1"/>
</dbReference>
<accession>A0A7U4DL01</accession>
<dbReference type="Pfam" id="PF00583">
    <property type="entry name" value="Acetyltransf_1"/>
    <property type="match status" value="1"/>
</dbReference>
<dbReference type="InterPro" id="IPR000182">
    <property type="entry name" value="GNAT_dom"/>
</dbReference>
<dbReference type="InterPro" id="IPR016181">
    <property type="entry name" value="Acyl_CoA_acyltransferase"/>
</dbReference>
<dbReference type="GO" id="GO:0005737">
    <property type="term" value="C:cytoplasm"/>
    <property type="evidence" value="ECO:0007669"/>
    <property type="project" value="TreeGrafter"/>
</dbReference>
<organism evidence="4">
    <name type="scientific">Geobacillus sp. (strain Y4.1MC1)</name>
    <dbReference type="NCBI Taxonomy" id="581103"/>
    <lineage>
        <taxon>Bacteria</taxon>
        <taxon>Bacillati</taxon>
        <taxon>Bacillota</taxon>
        <taxon>Bacilli</taxon>
        <taxon>Bacillales</taxon>
        <taxon>Anoxybacillaceae</taxon>
        <taxon>Geobacillus</taxon>
    </lineage>
</organism>
<dbReference type="CDD" id="cd04301">
    <property type="entry name" value="NAT_SF"/>
    <property type="match status" value="1"/>
</dbReference>
<dbReference type="AlphaFoldDB" id="A0A7U4DL01"/>
<reference evidence="4" key="1">
    <citation type="submission" date="2010-10" db="EMBL/GenBank/DDBJ databases">
        <title>Complete sequence of chromosome of Geobacillus sp. Y4.1MC1.</title>
        <authorList>
            <consortium name="US DOE Joint Genome Institute"/>
            <person name="Lucas S."/>
            <person name="Copeland A."/>
            <person name="Lapidus A."/>
            <person name="Cheng J.-F."/>
            <person name="Bruce D."/>
            <person name="Goodwin L."/>
            <person name="Pitluck S."/>
            <person name="Chertkov O."/>
            <person name="Zhang X."/>
            <person name="Detter J.C."/>
            <person name="Han C."/>
            <person name="Tapia R."/>
            <person name="Land M."/>
            <person name="Hauser L."/>
            <person name="Jeffries C."/>
            <person name="Kyrpides N."/>
            <person name="Ivanova N."/>
            <person name="Ovchinnikova G."/>
            <person name="Brumm P."/>
            <person name="Mead D."/>
            <person name="Woyke T."/>
        </authorList>
    </citation>
    <scope>NUCLEOTIDE SEQUENCE [LARGE SCALE GENOMIC DNA]</scope>
    <source>
        <strain evidence="4">Y4.1MC1</strain>
    </source>
</reference>
<dbReference type="KEGG" id="gmc:GY4MC1_2024"/>
<dbReference type="SUPFAM" id="SSF55729">
    <property type="entry name" value="Acyl-CoA N-acyltransferases (Nat)"/>
    <property type="match status" value="1"/>
</dbReference>
<evidence type="ECO:0000259" key="3">
    <source>
        <dbReference type="PROSITE" id="PS51186"/>
    </source>
</evidence>
<dbReference type="GO" id="GO:0008080">
    <property type="term" value="F:N-acetyltransferase activity"/>
    <property type="evidence" value="ECO:0007669"/>
    <property type="project" value="InterPro"/>
</dbReference>
<protein>
    <submittedName>
        <fullName evidence="4">GCN5-related N-acetyltransferase</fullName>
    </submittedName>
</protein>